<evidence type="ECO:0000256" key="1">
    <source>
        <dbReference type="SAM" id="MobiDB-lite"/>
    </source>
</evidence>
<dbReference type="EMBL" id="GDHF01017409">
    <property type="protein sequence ID" value="JAI34905.1"/>
    <property type="molecule type" value="Transcribed_RNA"/>
</dbReference>
<organism evidence="3">
    <name type="scientific">Bactrocera latifrons</name>
    <name type="common">Malaysian fruit fly</name>
    <name type="synonym">Chaetodacus latifrons</name>
    <dbReference type="NCBI Taxonomy" id="174628"/>
    <lineage>
        <taxon>Eukaryota</taxon>
        <taxon>Metazoa</taxon>
        <taxon>Ecdysozoa</taxon>
        <taxon>Arthropoda</taxon>
        <taxon>Hexapoda</taxon>
        <taxon>Insecta</taxon>
        <taxon>Pterygota</taxon>
        <taxon>Neoptera</taxon>
        <taxon>Endopterygota</taxon>
        <taxon>Diptera</taxon>
        <taxon>Brachycera</taxon>
        <taxon>Muscomorpha</taxon>
        <taxon>Tephritoidea</taxon>
        <taxon>Tephritidae</taxon>
        <taxon>Bactrocera</taxon>
        <taxon>Bactrocera</taxon>
    </lineage>
</organism>
<name>A0A0K8V8J4_BACLA</name>
<feature type="non-terminal residue" evidence="3">
    <location>
        <position position="1"/>
    </location>
</feature>
<feature type="region of interest" description="Disordered" evidence="1">
    <location>
        <begin position="201"/>
        <end position="249"/>
    </location>
</feature>
<keyword evidence="2" id="KW-0812">Transmembrane</keyword>
<accession>A0A0K8V8J4</accession>
<proteinExistence type="predicted"/>
<gene>
    <name evidence="3" type="ORF">c0_g1_i1</name>
</gene>
<evidence type="ECO:0000256" key="2">
    <source>
        <dbReference type="SAM" id="Phobius"/>
    </source>
</evidence>
<protein>
    <submittedName>
        <fullName evidence="3">Uncharacterized protein</fullName>
    </submittedName>
</protein>
<dbReference type="OrthoDB" id="10045204at2759"/>
<sequence length="401" mass="45693">LYFFLHKKKKLTTRSMSDTPHERNSNSKTNLIEVQHVGVTAKLSSPLKNLLQSSLSSTETENGQLPYHDHRGNKLKYNKFTNDTQVETETTTDNPSKLLYEMHAVPEVSTRQPGKRHPTPSKIEFQLYKAASRRVAHRSKSTPATMLKCSVKKSKRKLFADHKGAGKKPTNQCTCRAHHGNSDNTIFQRLRHSLDNMRAARPHISNPKTPMSGKIFDGFPEPAAPQQRKSKDDFKQQQQRDATPPPTRIGIYPFEHGCAEYLRTTDYHPQLLSVVLAERATYYATRFWAEFFGSLHIGVTFIVTFLLQAYRFILVSLINTLAVGFLHMTSDYLIKPILTVVFNGFLQPPFILIYNILTSMRDILAPVAETINNFMRPVATVGRSIRLVHVNYNNKKLVKDV</sequence>
<keyword evidence="2" id="KW-1133">Transmembrane helix</keyword>
<reference evidence="3" key="1">
    <citation type="submission" date="2015-06" db="EMBL/GenBank/DDBJ databases">
        <authorList>
            <person name="Hoefler B.C."/>
            <person name="Straight P.D."/>
        </authorList>
    </citation>
    <scope>NUCLEOTIDE SEQUENCE</scope>
</reference>
<feature type="transmembrane region" description="Helical" evidence="2">
    <location>
        <begin position="287"/>
        <end position="307"/>
    </location>
</feature>
<dbReference type="AlphaFoldDB" id="A0A0K8V8J4"/>
<feature type="transmembrane region" description="Helical" evidence="2">
    <location>
        <begin position="336"/>
        <end position="357"/>
    </location>
</feature>
<evidence type="ECO:0000313" key="3">
    <source>
        <dbReference type="EMBL" id="JAI34905.1"/>
    </source>
</evidence>
<keyword evidence="2" id="KW-0472">Membrane</keyword>